<accession>A0A5A5TB63</accession>
<evidence type="ECO:0000313" key="9">
    <source>
        <dbReference type="Proteomes" id="UP000322530"/>
    </source>
</evidence>
<dbReference type="InterPro" id="IPR016166">
    <property type="entry name" value="FAD-bd_PCMH"/>
</dbReference>
<reference evidence="8 9" key="1">
    <citation type="submission" date="2019-01" db="EMBL/GenBank/DDBJ databases">
        <title>Draft genome sequence of Dictyobacter sp. Uno17.</title>
        <authorList>
            <person name="Wang C.M."/>
            <person name="Zheng Y."/>
            <person name="Sakai Y."/>
            <person name="Abe K."/>
            <person name="Yokota A."/>
            <person name="Yabe S."/>
        </authorList>
    </citation>
    <scope>NUCLEOTIDE SEQUENCE [LARGE SCALE GENOMIC DNA]</scope>
    <source>
        <strain evidence="8 9">Uno17</strain>
    </source>
</reference>
<dbReference type="PROSITE" id="PS51318">
    <property type="entry name" value="TAT"/>
    <property type="match status" value="1"/>
</dbReference>
<dbReference type="RefSeq" id="WP_149401385.1">
    <property type="nucleotide sequence ID" value="NZ_BIXY01000023.1"/>
</dbReference>
<dbReference type="PANTHER" id="PTHR42973">
    <property type="entry name" value="BINDING OXIDOREDUCTASE, PUTATIVE (AFU_ORTHOLOGUE AFUA_1G17690)-RELATED"/>
    <property type="match status" value="1"/>
</dbReference>
<comment type="similarity">
    <text evidence="2">Belongs to the oxygen-dependent FAD-linked oxidoreductase family.</text>
</comment>
<dbReference type="OrthoDB" id="545125at2"/>
<dbReference type="PROSITE" id="PS00862">
    <property type="entry name" value="OX2_COVAL_FAD"/>
    <property type="match status" value="1"/>
</dbReference>
<comment type="cofactor">
    <cofactor evidence="1">
        <name>FAD</name>
        <dbReference type="ChEBI" id="CHEBI:57692"/>
    </cofactor>
</comment>
<sequence length="549" mass="58958">MDKQKNSGQWLTDNQVSRRNFLSLCAAGTLPILLGACQTAPTANANPTPTGTATSAATKAAQPTPTKAPVLSEQDWSELGKKLAGPLLRPNSAQYETAHQLFNTRFDTIKPAAIAYCSSPKDVQTCLEFVRKFNLPVTPRAGGHSYAGYSTTTGLLLDVTRMNSISIDAVSGNATIGSGARLIDIYQALTQHNRILPGGSCPTVGISGLTMGGGVGVIGRKFGLTCDNLLSAQVVLADGRLVTCDAQNNADLYWGLRGGGGGNFGIVTSFTFRTYPLNTLSIFTLSWSWSNAAAVLDAWQNWAPSAPDELWSNCLLLTSSDGQGDPLVRINGVYVGDLGPLNTLLQQVIDKVGVAPTGRYSNTTSVLDTMLYEAGCYNKSIEACRLPGMGPQGSLQRDTSKAKSDYITRRLSQQGIKTLVNAIEQRQISPTSGTAGIGIDAFGGKINQVAPDATAFVHRNTLFSIQYTATWSPNDTQRTIAGNIGWLDQTWQGMRPYASGSAYQNYIDPDLSNWQQAYYGNNLARLQQVKATYDPNNLFHFKQSIPLKS</sequence>
<evidence type="ECO:0000313" key="8">
    <source>
        <dbReference type="EMBL" id="GCF08396.1"/>
    </source>
</evidence>
<dbReference type="InterPro" id="IPR006094">
    <property type="entry name" value="Oxid_FAD_bind_N"/>
</dbReference>
<dbReference type="SUPFAM" id="SSF56176">
    <property type="entry name" value="FAD-binding/transporter-associated domain-like"/>
    <property type="match status" value="1"/>
</dbReference>
<dbReference type="AlphaFoldDB" id="A0A5A5TB63"/>
<evidence type="ECO:0000256" key="6">
    <source>
        <dbReference type="SAM" id="MobiDB-lite"/>
    </source>
</evidence>
<evidence type="ECO:0000256" key="3">
    <source>
        <dbReference type="ARBA" id="ARBA00022630"/>
    </source>
</evidence>
<evidence type="ECO:0000256" key="1">
    <source>
        <dbReference type="ARBA" id="ARBA00001974"/>
    </source>
</evidence>
<evidence type="ECO:0000256" key="2">
    <source>
        <dbReference type="ARBA" id="ARBA00005466"/>
    </source>
</evidence>
<feature type="region of interest" description="Disordered" evidence="6">
    <location>
        <begin position="45"/>
        <end position="74"/>
    </location>
</feature>
<keyword evidence="4" id="KW-0274">FAD</keyword>
<evidence type="ECO:0000259" key="7">
    <source>
        <dbReference type="PROSITE" id="PS51387"/>
    </source>
</evidence>
<dbReference type="InterPro" id="IPR012951">
    <property type="entry name" value="BBE"/>
</dbReference>
<protein>
    <submittedName>
        <fullName evidence="8">FAD-binding dehydrogenase</fullName>
    </submittedName>
</protein>
<feature type="compositionally biased region" description="Low complexity" evidence="6">
    <location>
        <begin position="45"/>
        <end position="69"/>
    </location>
</feature>
<keyword evidence="9" id="KW-1185">Reference proteome</keyword>
<dbReference type="Gene3D" id="3.30.43.10">
    <property type="entry name" value="Uridine Diphospho-n-acetylenolpyruvylglucosamine Reductase, domain 2"/>
    <property type="match status" value="1"/>
</dbReference>
<dbReference type="GO" id="GO:0071949">
    <property type="term" value="F:FAD binding"/>
    <property type="evidence" value="ECO:0007669"/>
    <property type="project" value="InterPro"/>
</dbReference>
<dbReference type="InterPro" id="IPR016169">
    <property type="entry name" value="FAD-bd_PCMH_sub2"/>
</dbReference>
<comment type="caution">
    <text evidence="8">The sequence shown here is derived from an EMBL/GenBank/DDBJ whole genome shotgun (WGS) entry which is preliminary data.</text>
</comment>
<dbReference type="Proteomes" id="UP000322530">
    <property type="component" value="Unassembled WGS sequence"/>
</dbReference>
<dbReference type="InterPro" id="IPR006311">
    <property type="entry name" value="TAT_signal"/>
</dbReference>
<keyword evidence="5" id="KW-0560">Oxidoreductase</keyword>
<dbReference type="InterPro" id="IPR036318">
    <property type="entry name" value="FAD-bd_PCMH-like_sf"/>
</dbReference>
<dbReference type="SMR" id="A0A5A5TB63"/>
<dbReference type="InterPro" id="IPR050416">
    <property type="entry name" value="FAD-linked_Oxidoreductase"/>
</dbReference>
<organism evidence="8 9">
    <name type="scientific">Dictyobacter arantiisoli</name>
    <dbReference type="NCBI Taxonomy" id="2014874"/>
    <lineage>
        <taxon>Bacteria</taxon>
        <taxon>Bacillati</taxon>
        <taxon>Chloroflexota</taxon>
        <taxon>Ktedonobacteria</taxon>
        <taxon>Ktedonobacterales</taxon>
        <taxon>Dictyobacteraceae</taxon>
        <taxon>Dictyobacter</taxon>
    </lineage>
</organism>
<dbReference type="InterPro" id="IPR006093">
    <property type="entry name" value="Oxy_OxRdtase_FAD_BS"/>
</dbReference>
<keyword evidence="3" id="KW-0285">Flavoprotein</keyword>
<feature type="domain" description="FAD-binding PCMH-type" evidence="7">
    <location>
        <begin position="109"/>
        <end position="277"/>
    </location>
</feature>
<evidence type="ECO:0000256" key="4">
    <source>
        <dbReference type="ARBA" id="ARBA00022827"/>
    </source>
</evidence>
<dbReference type="Gene3D" id="3.40.462.20">
    <property type="match status" value="1"/>
</dbReference>
<evidence type="ECO:0000256" key="5">
    <source>
        <dbReference type="ARBA" id="ARBA00023002"/>
    </source>
</evidence>
<dbReference type="EMBL" id="BIXY01000023">
    <property type="protein sequence ID" value="GCF08396.1"/>
    <property type="molecule type" value="Genomic_DNA"/>
</dbReference>
<dbReference type="Gene3D" id="3.30.465.10">
    <property type="match status" value="1"/>
</dbReference>
<name>A0A5A5TB63_9CHLR</name>
<dbReference type="GO" id="GO:0016491">
    <property type="term" value="F:oxidoreductase activity"/>
    <property type="evidence" value="ECO:0007669"/>
    <property type="project" value="UniProtKB-KW"/>
</dbReference>
<dbReference type="PROSITE" id="PS51387">
    <property type="entry name" value="FAD_PCMH"/>
    <property type="match status" value="1"/>
</dbReference>
<dbReference type="PANTHER" id="PTHR42973:SF39">
    <property type="entry name" value="FAD-BINDING PCMH-TYPE DOMAIN-CONTAINING PROTEIN"/>
    <property type="match status" value="1"/>
</dbReference>
<proteinExistence type="inferred from homology"/>
<dbReference type="InterPro" id="IPR016167">
    <property type="entry name" value="FAD-bd_PCMH_sub1"/>
</dbReference>
<dbReference type="Pfam" id="PF08031">
    <property type="entry name" value="BBE"/>
    <property type="match status" value="1"/>
</dbReference>
<gene>
    <name evidence="8" type="ORF">KDI_19600</name>
</gene>
<dbReference type="Pfam" id="PF01565">
    <property type="entry name" value="FAD_binding_4"/>
    <property type="match status" value="1"/>
</dbReference>